<accession>A0A1X2H7B7</accession>
<dbReference type="GO" id="GO:0012505">
    <property type="term" value="C:endomembrane system"/>
    <property type="evidence" value="ECO:0007669"/>
    <property type="project" value="UniProtKB-SubCell"/>
</dbReference>
<gene>
    <name evidence="4" type="ORF">BCR43DRAFT_494019</name>
</gene>
<dbReference type="PANTHER" id="PTHR12563:SF17">
    <property type="entry name" value="DIHYDROXYACETONE PHOSPHATE ACYLTRANSFERASE"/>
    <property type="match status" value="1"/>
</dbReference>
<dbReference type="Pfam" id="PF19277">
    <property type="entry name" value="GPAT_C"/>
    <property type="match status" value="1"/>
</dbReference>
<evidence type="ECO:0000259" key="3">
    <source>
        <dbReference type="SMART" id="SM00563"/>
    </source>
</evidence>
<dbReference type="InParanoid" id="A0A1X2H7B7"/>
<dbReference type="GO" id="GO:0004366">
    <property type="term" value="F:glycerol-3-phosphate O-acyltransferase activity"/>
    <property type="evidence" value="ECO:0007669"/>
    <property type="project" value="TreeGrafter"/>
</dbReference>
<dbReference type="GO" id="GO:0006631">
    <property type="term" value="P:fatty acid metabolic process"/>
    <property type="evidence" value="ECO:0007669"/>
    <property type="project" value="TreeGrafter"/>
</dbReference>
<dbReference type="SMART" id="SM00563">
    <property type="entry name" value="PlsC"/>
    <property type="match status" value="1"/>
</dbReference>
<dbReference type="InterPro" id="IPR045520">
    <property type="entry name" value="GPAT/DHAPAT_C"/>
</dbReference>
<dbReference type="GO" id="GO:0019432">
    <property type="term" value="P:triglyceride biosynthetic process"/>
    <property type="evidence" value="ECO:0007669"/>
    <property type="project" value="TreeGrafter"/>
</dbReference>
<dbReference type="Pfam" id="PF07993">
    <property type="entry name" value="NAD_binding_4"/>
    <property type="match status" value="1"/>
</dbReference>
<evidence type="ECO:0000313" key="4">
    <source>
        <dbReference type="EMBL" id="ORY94441.1"/>
    </source>
</evidence>
<name>A0A1X2H7B7_SYNRA</name>
<dbReference type="GO" id="GO:0031966">
    <property type="term" value="C:mitochondrial membrane"/>
    <property type="evidence" value="ECO:0007669"/>
    <property type="project" value="TreeGrafter"/>
</dbReference>
<feature type="region of interest" description="Disordered" evidence="2">
    <location>
        <begin position="1"/>
        <end position="32"/>
    </location>
</feature>
<keyword evidence="5" id="KW-1185">Reference proteome</keyword>
<dbReference type="OrthoDB" id="429813at2759"/>
<dbReference type="InterPro" id="IPR002123">
    <property type="entry name" value="Plipid/glycerol_acylTrfase"/>
</dbReference>
<dbReference type="InterPro" id="IPR036291">
    <property type="entry name" value="NAD(P)-bd_dom_sf"/>
</dbReference>
<comment type="subcellular location">
    <subcellularLocation>
        <location evidence="1">Endomembrane system</location>
        <topology evidence="1">Peripheral membrane protein</topology>
    </subcellularLocation>
</comment>
<dbReference type="OMA" id="WDPDHHA"/>
<dbReference type="Proteomes" id="UP000242180">
    <property type="component" value="Unassembled WGS sequence"/>
</dbReference>
<dbReference type="PANTHER" id="PTHR12563">
    <property type="entry name" value="GLYCEROL-3-PHOSPHATE ACYLTRANSFERASE"/>
    <property type="match status" value="1"/>
</dbReference>
<feature type="domain" description="Phospholipid/glycerol acyltransferase" evidence="3">
    <location>
        <begin position="739"/>
        <end position="875"/>
    </location>
</feature>
<protein>
    <submittedName>
        <fullName evidence="4">Male sterility protein-domain-containing protein</fullName>
    </submittedName>
</protein>
<dbReference type="InterPro" id="IPR022284">
    <property type="entry name" value="GPAT/DHAPAT"/>
</dbReference>
<reference evidence="4 5" key="1">
    <citation type="submission" date="2016-07" db="EMBL/GenBank/DDBJ databases">
        <title>Pervasive Adenine N6-methylation of Active Genes in Fungi.</title>
        <authorList>
            <consortium name="DOE Joint Genome Institute"/>
            <person name="Mondo S.J."/>
            <person name="Dannebaum R.O."/>
            <person name="Kuo R.C."/>
            <person name="Labutti K."/>
            <person name="Haridas S."/>
            <person name="Kuo A."/>
            <person name="Salamov A."/>
            <person name="Ahrendt S.R."/>
            <person name="Lipzen A."/>
            <person name="Sullivan W."/>
            <person name="Andreopoulos W.B."/>
            <person name="Clum A."/>
            <person name="Lindquist E."/>
            <person name="Daum C."/>
            <person name="Ramamoorthy G.K."/>
            <person name="Gryganskyi A."/>
            <person name="Culley D."/>
            <person name="Magnuson J.K."/>
            <person name="James T.Y."/>
            <person name="O'Malley M.A."/>
            <person name="Stajich J.E."/>
            <person name="Spatafora J.W."/>
            <person name="Visel A."/>
            <person name="Grigoriev I.V."/>
        </authorList>
    </citation>
    <scope>NUCLEOTIDE SEQUENCE [LARGE SCALE GENOMIC DNA]</scope>
    <source>
        <strain evidence="4 5">NRRL 2496</strain>
    </source>
</reference>
<dbReference type="SUPFAM" id="SSF51735">
    <property type="entry name" value="NAD(P)-binding Rossmann-fold domains"/>
    <property type="match status" value="1"/>
</dbReference>
<dbReference type="InterPro" id="IPR013120">
    <property type="entry name" value="FAR_NAD-bd"/>
</dbReference>
<dbReference type="GO" id="GO:0006072">
    <property type="term" value="P:glycerol-3-phosphate metabolic process"/>
    <property type="evidence" value="ECO:0007669"/>
    <property type="project" value="TreeGrafter"/>
</dbReference>
<evidence type="ECO:0000256" key="2">
    <source>
        <dbReference type="SAM" id="MobiDB-lite"/>
    </source>
</evidence>
<dbReference type="Gene3D" id="3.40.50.720">
    <property type="entry name" value="NAD(P)-binding Rossmann-like Domain"/>
    <property type="match status" value="1"/>
</dbReference>
<dbReference type="EMBL" id="MCGN01000007">
    <property type="protein sequence ID" value="ORY94441.1"/>
    <property type="molecule type" value="Genomic_DNA"/>
</dbReference>
<comment type="caution">
    <text evidence="4">The sequence shown here is derived from an EMBL/GenBank/DDBJ whole genome shotgun (WGS) entry which is preliminary data.</text>
</comment>
<dbReference type="STRING" id="13706.A0A1X2H7B7"/>
<evidence type="ECO:0000313" key="5">
    <source>
        <dbReference type="Proteomes" id="UP000242180"/>
    </source>
</evidence>
<evidence type="ECO:0000256" key="1">
    <source>
        <dbReference type="ARBA" id="ARBA00004184"/>
    </source>
</evidence>
<dbReference type="GO" id="GO:0008654">
    <property type="term" value="P:phospholipid biosynthetic process"/>
    <property type="evidence" value="ECO:0007669"/>
    <property type="project" value="TreeGrafter"/>
</dbReference>
<proteinExistence type="predicted"/>
<organism evidence="4 5">
    <name type="scientific">Syncephalastrum racemosum</name>
    <name type="common">Filamentous fungus</name>
    <dbReference type="NCBI Taxonomy" id="13706"/>
    <lineage>
        <taxon>Eukaryota</taxon>
        <taxon>Fungi</taxon>
        <taxon>Fungi incertae sedis</taxon>
        <taxon>Mucoromycota</taxon>
        <taxon>Mucoromycotina</taxon>
        <taxon>Mucoromycetes</taxon>
        <taxon>Mucorales</taxon>
        <taxon>Syncephalastraceae</taxon>
        <taxon>Syncephalastrum</taxon>
    </lineage>
</organism>
<sequence length="1393" mass="156154">MDEASLVDNLPENNPSLCENGVEGPTTPIPESSKANACDAFSTITDFYRGKSVLLTGATGFVGKAVLWKLLETLGEDIGRIYLLVRNGSNKRSKIGRPVDRVRNEILQTKPFLSLRNKMGADIFDTIVQNKLISLAGDIISPDLSLSEEDRSTITENVQIVIHCAASLDCHERLDLSLETNTLGTLRLMDLADECKDMMSFVHMSIGYTNEAMPDGFVQERVYPLDLGDPEELLTEIVGLELHDIPRMTKRILESYPNTYAFTKVLTEHLILKRVDYNRVEEAQGGKVQWPISIVRATQVAGAAIEPLQGWVDGITGFNSAVYLFGQGIQTLQPDVGMLQADLVPVDYLARILIGTAAVAKPPGIRFLLPYNEIIDENDNDQRKSVQEAPIPCFPAIYQVTADSLRMTTWSEIYDAMRHYWTRATTVDFPTSDDYFVKSQAFLKARMFMKSHITSVSAAVAQKMGATNDRTIELASNLWQENQSFTRRRFDFGHASVAHLTDALESEPCLKLSTFHDLVWYDYMIHYCFGIHSLLLANGKTGLRNMALPSNWDCALFSRQPEVRDSIVERQIESVVFSASDIDKRTKRMLQCFIAALENPHLTSTNNHNEEWIGDFDASLDDWCHDDSQILKDGKAAALIGRWGTQIGENDEPMKVTVLNDRRVAASVRQVIEISGVPKDTVVGEALKILQRMRERTQFAYVWFAGSFLDTLFKRLFSSVRLQMKNLDQLREKIKDKNVVYVPASKTVLDQLLVWYICLRYRLPMPAIVCDEALALLGPLSDIMRIAGAFFVRRDHASRSPLSTAVTAAYIEALLREHGALSMLIERTRSRTGRLQPYYADGLMDMVVDASLESHQDQNKKIKDTLIVPINVSYEKVPGLSVLIDQVLGKSTSTTNPKPAETPEVTEVRQSALSRSTSLFRSGTRARRNTNKQEEGVLNGKYGRAYVGFGEVVDIQQLAASDSNDLPNRVLQAVQRSQHEAAVVTPVGIVAAVVLSGRESSGISMGDLHERCRMLADDITSRGRALDWQDEEDTSTLVAYALDLLEAKKHVLIEGRRMNETANVRVLEHADNVMALSYMANQLVEVLLPESIFAISYLAGRSEEISKDELYNSFTFLMQLFCEEFVYPWNAEEKFAELLDWATKEHILEAKDSETFFRIAAQDAQPGTYNHICVLGSLLYPTLDAYWISSCSLSALRDLPFMPRKAVPVLAQWIAAHLISGRRSIYREVLSTEASQNAVDNFLKRGLIQAVHPKSKLSPDAQIVLLELGVTTNEDLVMVNEKAEVDAEERKEGMKNISSMCETIEKHRFGDGAQQQSDLQVFDKCQNQIRSILRADESYASHRGLKLSREEDQMIQLVYALKNAASGSVASTERGHAARNPRRISEAYNLRKM</sequence>
<dbReference type="Pfam" id="PF01553">
    <property type="entry name" value="Acyltransferase"/>
    <property type="match status" value="1"/>
</dbReference>